<keyword evidence="7" id="KW-0695">RNA-directed DNA polymerase</keyword>
<keyword evidence="3" id="KW-0548">Nucleotidyltransferase</keyword>
<organism evidence="10 11">
    <name type="scientific">Gossypium anomalum</name>
    <dbReference type="NCBI Taxonomy" id="47600"/>
    <lineage>
        <taxon>Eukaryota</taxon>
        <taxon>Viridiplantae</taxon>
        <taxon>Streptophyta</taxon>
        <taxon>Embryophyta</taxon>
        <taxon>Tracheophyta</taxon>
        <taxon>Spermatophyta</taxon>
        <taxon>Magnoliopsida</taxon>
        <taxon>eudicotyledons</taxon>
        <taxon>Gunneridae</taxon>
        <taxon>Pentapetalae</taxon>
        <taxon>rosids</taxon>
        <taxon>malvids</taxon>
        <taxon>Malvales</taxon>
        <taxon>Malvaceae</taxon>
        <taxon>Malvoideae</taxon>
        <taxon>Gossypium</taxon>
    </lineage>
</organism>
<keyword evidence="1" id="KW-0645">Protease</keyword>
<evidence type="ECO:0000256" key="6">
    <source>
        <dbReference type="ARBA" id="ARBA00022801"/>
    </source>
</evidence>
<keyword evidence="8" id="KW-0511">Multifunctional enzyme</keyword>
<dbReference type="InterPro" id="IPR045358">
    <property type="entry name" value="Ty3_capsid"/>
</dbReference>
<dbReference type="GO" id="GO:0003964">
    <property type="term" value="F:RNA-directed DNA polymerase activity"/>
    <property type="evidence" value="ECO:0007669"/>
    <property type="project" value="UniProtKB-KW"/>
</dbReference>
<dbReference type="Pfam" id="PF17919">
    <property type="entry name" value="RT_RNaseH_2"/>
    <property type="match status" value="1"/>
</dbReference>
<dbReference type="Gene3D" id="3.30.420.10">
    <property type="entry name" value="Ribonuclease H-like superfamily/Ribonuclease H"/>
    <property type="match status" value="1"/>
</dbReference>
<evidence type="ECO:0000256" key="1">
    <source>
        <dbReference type="ARBA" id="ARBA00022670"/>
    </source>
</evidence>
<evidence type="ECO:0000256" key="7">
    <source>
        <dbReference type="ARBA" id="ARBA00022918"/>
    </source>
</evidence>
<reference evidence="10 11" key="1">
    <citation type="journal article" date="2021" name="bioRxiv">
        <title>The Gossypium anomalum genome as a resource for cotton improvement and evolutionary analysis of hybrid incompatibility.</title>
        <authorList>
            <person name="Grover C.E."/>
            <person name="Yuan D."/>
            <person name="Arick M.A."/>
            <person name="Miller E.R."/>
            <person name="Hu G."/>
            <person name="Peterson D.G."/>
            <person name="Wendel J.F."/>
            <person name="Udall J.A."/>
        </authorList>
    </citation>
    <scope>NUCLEOTIDE SEQUENCE [LARGE SCALE GENOMIC DNA]</scope>
    <source>
        <strain evidence="10">JFW-Udall</strain>
        <tissue evidence="10">Leaf</tissue>
    </source>
</reference>
<dbReference type="PROSITE" id="PS50994">
    <property type="entry name" value="INTEGRASE"/>
    <property type="match status" value="1"/>
</dbReference>
<keyword evidence="5" id="KW-0255">Endonuclease</keyword>
<sequence>MAGDGVSTRMQKEMGNMQQEISKIHEEMARLETTMDSKFQAFREEFRGDLHALLNKYFDKGKGVLGVPPGFPQKEGDALNVSLGPTFADMSSVQGKVQSPVIGMPEKYFEAEGIPESGKVRIVMLNLEGRALEWHHFYSQRNGGLQMLSWPAYFKSLQDRFGFGQFGNPMKEIVNLKQQGTVEQYQDMFVGLLNQLHLPESYALSIFLSNLKSEIGHYLDLFEPATLMEAFQLARKIEVLLACPAKKSSTPLSNAPRSPLNLSVISGYSSPSTRSVPVSQSASNATVNKPGTRSIPPAVLAERKQKGLCFWCGAKYQPGHKCVKSQLYQFLWEPLSDSDVEEFQECSNKLEEGSLEEDQSKSPVISLNALNGLQGHNTMRIAARVGSTLAIILVDSGSTHNFIDAKLVNKLSLPVAPQEKLKVTVANGTSLFTRGLCKGVSWEVQDLHLATDFLVLPLKGCDIVLRVQWLLMLGDIIWNFSSLTMQFMVKGQPCTLQGIIPGSLAVERFCSNAKCFVTMGQPMGLYTVVMSTPKQAALSATIVEDSAVHLQEMLDEFGDVFQVPKGLPPSRLHDHRIPLKDESAVIKIRPYRYPAIQKTEIEKIVHEMLQTGIIRNSNSSFASPIVMVKKKDGSWRLCVDYRQLNQHTIKDKFPIPIIEELLDELGEARVFSKLDLRSGYHQIRMCESDIHKTAFRTHEGHYEFLVMPFGLTNAPSSFQALMNLIFKPLLRKCVLLFAKKNKCCLGTTQIEYLGHVLGAGTVSMDQSKIECVSSWPVPKSIKELRSFLGLSGYYRRFIRHYGLLAKPLTELLKKNRWNWSEQASVAFQSLKNALCAAPVLVLPNFQLEFTVDTDACATGVGVVLQQQRRPVAYFSKALGIRHQALSIYEKEMLAVLLAVRKWHAYLVAKMLGYDFEVSYRKGINNGAADALSRQPQRDQGHLFQLSTSSVISDLLVQVQRSYEADDRLKRIIQEVQHSGVQHQKFSWDGRFLRRRRKIVVGKDCQLRHELFKHFHASARCKGETVAYPGLLQSLPVPNRAWSVISLDFIEGLPNSNRKNSILVVVDHLTKYGHFVALSHPYTAKEVAQEFLNNVYKLHGMPDAIISDRDKIFVSTFWQELFRQVGTKLLLSTAYHPQTDGQTEVLNRCLENYLRCMTGETPSQWSQWLPLAEWWYNSSFHSSIQLTPYEALYGQPPPTHMPYLPGVSPVAVVDRSLQAKEAARKLLHFHLKRACAHMKHFADRHRSERSFSVGDLVYLRLQPYRQQTVRKVLNQKLSPKYFRPFPVLKKVGAVAYTLQLPPGSRIHPTFHVSQLKKHIGSKPAQTQLPLHDDHGAMQKEPVRIVDRRIVKNGNQAVTEVLVEWVDSFPEDAT</sequence>
<dbReference type="InterPro" id="IPR050951">
    <property type="entry name" value="Retrovirus_Pol_polyprotein"/>
</dbReference>
<keyword evidence="11" id="KW-1185">Reference proteome</keyword>
<dbReference type="OrthoDB" id="1738534at2759"/>
<gene>
    <name evidence="10" type="ORF">CXB51_022371</name>
</gene>
<dbReference type="InterPro" id="IPR001584">
    <property type="entry name" value="Integrase_cat-core"/>
</dbReference>
<dbReference type="Pfam" id="PF19259">
    <property type="entry name" value="Ty3_capsid"/>
    <property type="match status" value="1"/>
</dbReference>
<dbReference type="InterPro" id="IPR036397">
    <property type="entry name" value="RNaseH_sf"/>
</dbReference>
<evidence type="ECO:0000256" key="3">
    <source>
        <dbReference type="ARBA" id="ARBA00022695"/>
    </source>
</evidence>
<dbReference type="FunFam" id="3.30.70.270:FF:000020">
    <property type="entry name" value="Transposon Tf2-6 polyprotein-like Protein"/>
    <property type="match status" value="1"/>
</dbReference>
<accession>A0A8J6CT09</accession>
<dbReference type="SUPFAM" id="SSF56672">
    <property type="entry name" value="DNA/RNA polymerases"/>
    <property type="match status" value="1"/>
</dbReference>
<dbReference type="InterPro" id="IPR012337">
    <property type="entry name" value="RNaseH-like_sf"/>
</dbReference>
<dbReference type="Gene3D" id="3.10.10.10">
    <property type="entry name" value="HIV Type 1 Reverse Transcriptase, subunit A, domain 1"/>
    <property type="match status" value="1"/>
</dbReference>
<keyword evidence="6" id="KW-0378">Hydrolase</keyword>
<dbReference type="InterPro" id="IPR043502">
    <property type="entry name" value="DNA/RNA_pol_sf"/>
</dbReference>
<dbReference type="Pfam" id="PF00078">
    <property type="entry name" value="RVT_1"/>
    <property type="match status" value="1"/>
</dbReference>
<dbReference type="InterPro" id="IPR000477">
    <property type="entry name" value="RT_dom"/>
</dbReference>
<dbReference type="PANTHER" id="PTHR37984:SF5">
    <property type="entry name" value="PROTEIN NYNRIN-LIKE"/>
    <property type="match status" value="1"/>
</dbReference>
<feature type="domain" description="Integrase catalytic" evidence="9">
    <location>
        <begin position="1031"/>
        <end position="1195"/>
    </location>
</feature>
<comment type="caution">
    <text evidence="10">The sequence shown here is derived from an EMBL/GenBank/DDBJ whole genome shotgun (WGS) entry which is preliminary data.</text>
</comment>
<dbReference type="GO" id="GO:0004519">
    <property type="term" value="F:endonuclease activity"/>
    <property type="evidence" value="ECO:0007669"/>
    <property type="project" value="UniProtKB-KW"/>
</dbReference>
<dbReference type="CDD" id="cd09274">
    <property type="entry name" value="RNase_HI_RT_Ty3"/>
    <property type="match status" value="1"/>
</dbReference>
<dbReference type="InterPro" id="IPR056924">
    <property type="entry name" value="SH3_Tf2-1"/>
</dbReference>
<evidence type="ECO:0000313" key="11">
    <source>
        <dbReference type="Proteomes" id="UP000701853"/>
    </source>
</evidence>
<dbReference type="Gene3D" id="2.40.70.10">
    <property type="entry name" value="Acid Proteases"/>
    <property type="match status" value="1"/>
</dbReference>
<dbReference type="Pfam" id="PF24626">
    <property type="entry name" value="SH3_Tf2-1"/>
    <property type="match status" value="1"/>
</dbReference>
<dbReference type="Pfam" id="PF08284">
    <property type="entry name" value="RVP_2"/>
    <property type="match status" value="1"/>
</dbReference>
<dbReference type="SUPFAM" id="SSF50630">
    <property type="entry name" value="Acid proteases"/>
    <property type="match status" value="1"/>
</dbReference>
<name>A0A8J6CT09_9ROSI</name>
<dbReference type="InterPro" id="IPR043128">
    <property type="entry name" value="Rev_trsase/Diguanyl_cyclase"/>
</dbReference>
<dbReference type="FunFam" id="3.10.10.10:FF:000007">
    <property type="entry name" value="Retrovirus-related Pol polyprotein from transposon 17.6-like Protein"/>
    <property type="match status" value="1"/>
</dbReference>
<evidence type="ECO:0000313" key="10">
    <source>
        <dbReference type="EMBL" id="KAG8483504.1"/>
    </source>
</evidence>
<evidence type="ECO:0000256" key="2">
    <source>
        <dbReference type="ARBA" id="ARBA00022679"/>
    </source>
</evidence>
<dbReference type="EMBL" id="JAHUZN010000009">
    <property type="protein sequence ID" value="KAG8483504.1"/>
    <property type="molecule type" value="Genomic_DNA"/>
</dbReference>
<keyword evidence="2" id="KW-0808">Transferase</keyword>
<dbReference type="InterPro" id="IPR021109">
    <property type="entry name" value="Peptidase_aspartic_dom_sf"/>
</dbReference>
<evidence type="ECO:0000256" key="4">
    <source>
        <dbReference type="ARBA" id="ARBA00022722"/>
    </source>
</evidence>
<dbReference type="CDD" id="cd00303">
    <property type="entry name" value="retropepsin_like"/>
    <property type="match status" value="1"/>
</dbReference>
<dbReference type="GO" id="GO:0008233">
    <property type="term" value="F:peptidase activity"/>
    <property type="evidence" value="ECO:0007669"/>
    <property type="project" value="UniProtKB-KW"/>
</dbReference>
<dbReference type="Gene3D" id="3.30.70.270">
    <property type="match status" value="1"/>
</dbReference>
<evidence type="ECO:0000256" key="5">
    <source>
        <dbReference type="ARBA" id="ARBA00022759"/>
    </source>
</evidence>
<protein>
    <recommendedName>
        <fullName evidence="9">Integrase catalytic domain-containing protein</fullName>
    </recommendedName>
</protein>
<evidence type="ECO:0000259" key="9">
    <source>
        <dbReference type="PROSITE" id="PS50994"/>
    </source>
</evidence>
<dbReference type="CDD" id="cd01647">
    <property type="entry name" value="RT_LTR"/>
    <property type="match status" value="1"/>
</dbReference>
<proteinExistence type="predicted"/>
<dbReference type="GO" id="GO:0003676">
    <property type="term" value="F:nucleic acid binding"/>
    <property type="evidence" value="ECO:0007669"/>
    <property type="project" value="InterPro"/>
</dbReference>
<dbReference type="Proteomes" id="UP000701853">
    <property type="component" value="Chromosome 9"/>
</dbReference>
<dbReference type="SUPFAM" id="SSF53098">
    <property type="entry name" value="Ribonuclease H-like"/>
    <property type="match status" value="1"/>
</dbReference>
<dbReference type="InterPro" id="IPR041577">
    <property type="entry name" value="RT_RNaseH_2"/>
</dbReference>
<dbReference type="PANTHER" id="PTHR37984">
    <property type="entry name" value="PROTEIN CBG26694"/>
    <property type="match status" value="1"/>
</dbReference>
<dbReference type="GO" id="GO:0015074">
    <property type="term" value="P:DNA integration"/>
    <property type="evidence" value="ECO:0007669"/>
    <property type="project" value="InterPro"/>
</dbReference>
<keyword evidence="4" id="KW-0540">Nuclease</keyword>
<dbReference type="GO" id="GO:0006508">
    <property type="term" value="P:proteolysis"/>
    <property type="evidence" value="ECO:0007669"/>
    <property type="project" value="UniProtKB-KW"/>
</dbReference>
<evidence type="ECO:0000256" key="8">
    <source>
        <dbReference type="ARBA" id="ARBA00023268"/>
    </source>
</evidence>